<organism evidence="4 5">
    <name type="scientific">Planotetraspora thailandica</name>
    <dbReference type="NCBI Taxonomy" id="487172"/>
    <lineage>
        <taxon>Bacteria</taxon>
        <taxon>Bacillati</taxon>
        <taxon>Actinomycetota</taxon>
        <taxon>Actinomycetes</taxon>
        <taxon>Streptosporangiales</taxon>
        <taxon>Streptosporangiaceae</taxon>
        <taxon>Planotetraspora</taxon>
    </lineage>
</organism>
<evidence type="ECO:0000313" key="4">
    <source>
        <dbReference type="EMBL" id="GII54406.1"/>
    </source>
</evidence>
<dbReference type="InterPro" id="IPR002347">
    <property type="entry name" value="SDR_fam"/>
</dbReference>
<dbReference type="Gene3D" id="3.40.50.720">
    <property type="entry name" value="NAD(P)-binding Rossmann-like Domain"/>
    <property type="match status" value="1"/>
</dbReference>
<comment type="caution">
    <text evidence="4">The sequence shown here is derived from an EMBL/GenBank/DDBJ whole genome shotgun (WGS) entry which is preliminary data.</text>
</comment>
<evidence type="ECO:0000259" key="3">
    <source>
        <dbReference type="SMART" id="SM00822"/>
    </source>
</evidence>
<evidence type="ECO:0000313" key="5">
    <source>
        <dbReference type="Proteomes" id="UP000605992"/>
    </source>
</evidence>
<evidence type="ECO:0000256" key="1">
    <source>
        <dbReference type="ARBA" id="ARBA00006484"/>
    </source>
</evidence>
<feature type="domain" description="Ketoreductase" evidence="3">
    <location>
        <begin position="26"/>
        <end position="200"/>
    </location>
</feature>
<dbReference type="SUPFAM" id="SSF51735">
    <property type="entry name" value="NAD(P)-binding Rossmann-fold domains"/>
    <property type="match status" value="1"/>
</dbReference>
<dbReference type="InterPro" id="IPR020904">
    <property type="entry name" value="Sc_DH/Rdtase_CS"/>
</dbReference>
<keyword evidence="2" id="KW-0560">Oxidoreductase</keyword>
<accession>A0A8J3V3N2</accession>
<sequence>MILVVNSKRSKRVKQQEFTMGQLAGKVAVVTGGSAGIGLATAQRFAEEGALVYITGRRQEELDAAVAEIGHGAVGVRGDVAMPADVDRLYAKVSEDGHRIDAVVANVGYGEFVGLADVTDEHLDKVLGINVKGTVYTVQKALPLLNDGASVVLVTSMASTSGQKGLSVYSASKAAVRSFARSWANELSGRNIRVNALAPGSTETPAVDAALEASGLDAAGREKWRVDHTAPIPLGRLSRPEEQAAAVLFLASPASSYITGVELASDGGATQLGFGLV</sequence>
<dbReference type="PRINTS" id="PR00081">
    <property type="entry name" value="GDHRDH"/>
</dbReference>
<dbReference type="Pfam" id="PF13561">
    <property type="entry name" value="adh_short_C2"/>
    <property type="match status" value="1"/>
</dbReference>
<name>A0A8J3V3N2_9ACTN</name>
<dbReference type="EMBL" id="BOOR01000017">
    <property type="protein sequence ID" value="GII54406.1"/>
    <property type="molecule type" value="Genomic_DNA"/>
</dbReference>
<comment type="similarity">
    <text evidence="1">Belongs to the short-chain dehydrogenases/reductases (SDR) family.</text>
</comment>
<dbReference type="FunFam" id="3.40.50.720:FF:000084">
    <property type="entry name" value="Short-chain dehydrogenase reductase"/>
    <property type="match status" value="1"/>
</dbReference>
<dbReference type="Proteomes" id="UP000605992">
    <property type="component" value="Unassembled WGS sequence"/>
</dbReference>
<reference evidence="4" key="1">
    <citation type="submission" date="2021-01" db="EMBL/GenBank/DDBJ databases">
        <title>Whole genome shotgun sequence of Planotetraspora thailandica NBRC 104271.</title>
        <authorList>
            <person name="Komaki H."/>
            <person name="Tamura T."/>
        </authorList>
    </citation>
    <scope>NUCLEOTIDE SEQUENCE</scope>
    <source>
        <strain evidence="4">NBRC 104271</strain>
    </source>
</reference>
<dbReference type="AlphaFoldDB" id="A0A8J3V3N2"/>
<dbReference type="InterPro" id="IPR057326">
    <property type="entry name" value="KR_dom"/>
</dbReference>
<dbReference type="CDD" id="cd05233">
    <property type="entry name" value="SDR_c"/>
    <property type="match status" value="1"/>
</dbReference>
<proteinExistence type="inferred from homology"/>
<dbReference type="GO" id="GO:0016616">
    <property type="term" value="F:oxidoreductase activity, acting on the CH-OH group of donors, NAD or NADP as acceptor"/>
    <property type="evidence" value="ECO:0007669"/>
    <property type="project" value="TreeGrafter"/>
</dbReference>
<dbReference type="SMART" id="SM00822">
    <property type="entry name" value="PKS_KR"/>
    <property type="match status" value="1"/>
</dbReference>
<protein>
    <submittedName>
        <fullName evidence="4">Oxidoreductase</fullName>
    </submittedName>
</protein>
<dbReference type="InterPro" id="IPR036291">
    <property type="entry name" value="NAD(P)-bd_dom_sf"/>
</dbReference>
<dbReference type="PROSITE" id="PS00061">
    <property type="entry name" value="ADH_SHORT"/>
    <property type="match status" value="1"/>
</dbReference>
<keyword evidence="5" id="KW-1185">Reference proteome</keyword>
<dbReference type="PANTHER" id="PTHR42760">
    <property type="entry name" value="SHORT-CHAIN DEHYDROGENASES/REDUCTASES FAMILY MEMBER"/>
    <property type="match status" value="1"/>
</dbReference>
<gene>
    <name evidence="4" type="ORF">Pth03_27950</name>
</gene>
<evidence type="ECO:0000256" key="2">
    <source>
        <dbReference type="ARBA" id="ARBA00023002"/>
    </source>
</evidence>